<dbReference type="PROSITE" id="PS50032">
    <property type="entry name" value="KA1"/>
    <property type="match status" value="1"/>
</dbReference>
<gene>
    <name evidence="2" type="ORF">ECRASSUSDP1_LOCUS14760</name>
</gene>
<dbReference type="InterPro" id="IPR032675">
    <property type="entry name" value="LRR_dom_sf"/>
</dbReference>
<proteinExistence type="predicted"/>
<accession>A0AAD2CWI3</accession>
<evidence type="ECO:0000313" key="2">
    <source>
        <dbReference type="EMBL" id="CAI2373414.1"/>
    </source>
</evidence>
<comment type="caution">
    <text evidence="2">The sequence shown here is derived from an EMBL/GenBank/DDBJ whole genome shotgun (WGS) entry which is preliminary data.</text>
</comment>
<reference evidence="2" key="1">
    <citation type="submission" date="2023-07" db="EMBL/GenBank/DDBJ databases">
        <authorList>
            <consortium name="AG Swart"/>
            <person name="Singh M."/>
            <person name="Singh A."/>
            <person name="Seah K."/>
            <person name="Emmerich C."/>
        </authorList>
    </citation>
    <scope>NUCLEOTIDE SEQUENCE</scope>
    <source>
        <strain evidence="2">DP1</strain>
    </source>
</reference>
<organism evidence="2 3">
    <name type="scientific">Euplotes crassus</name>
    <dbReference type="NCBI Taxonomy" id="5936"/>
    <lineage>
        <taxon>Eukaryota</taxon>
        <taxon>Sar</taxon>
        <taxon>Alveolata</taxon>
        <taxon>Ciliophora</taxon>
        <taxon>Intramacronucleata</taxon>
        <taxon>Spirotrichea</taxon>
        <taxon>Hypotrichia</taxon>
        <taxon>Euplotida</taxon>
        <taxon>Euplotidae</taxon>
        <taxon>Moneuplotes</taxon>
    </lineage>
</organism>
<dbReference type="Gene3D" id="3.80.10.10">
    <property type="entry name" value="Ribonuclease Inhibitor"/>
    <property type="match status" value="1"/>
</dbReference>
<feature type="domain" description="KA1" evidence="1">
    <location>
        <begin position="170"/>
        <end position="222"/>
    </location>
</feature>
<evidence type="ECO:0000259" key="1">
    <source>
        <dbReference type="PROSITE" id="PS50032"/>
    </source>
</evidence>
<sequence length="290" mass="33236">MQIYSTPDVIPMNFEIDEDSISEHSSDPEGLELEKNNIDVKNLNCIDYKNLMQEAYTAHFAMLEEKDACKNQAAKYGIETTKSEIEEIKQKWMNDEADDDCHITIIANDRNVNSDIFLSHNKAFINYIDGKTVIEIRTLKVKSIGDIESLNNCIKWVMYQLGKDPRSMYSPENNLELSLELRISTIEILDLSCCKGIDMKALSKNAPIFKCLTSFILQRCNLKEDHTDSLVSLFEKTPSLIFLDIKHNSFDLLKILEALHTLPELGYLLVDGNPKPKNFLEEVKKLDIHI</sequence>
<dbReference type="InterPro" id="IPR001772">
    <property type="entry name" value="KA1_dom"/>
</dbReference>
<dbReference type="EMBL" id="CAMPGE010014764">
    <property type="protein sequence ID" value="CAI2373414.1"/>
    <property type="molecule type" value="Genomic_DNA"/>
</dbReference>
<protein>
    <recommendedName>
        <fullName evidence="1">KA1 domain-containing protein</fullName>
    </recommendedName>
</protein>
<dbReference type="Proteomes" id="UP001295684">
    <property type="component" value="Unassembled WGS sequence"/>
</dbReference>
<name>A0AAD2CWI3_EUPCR</name>
<dbReference type="AlphaFoldDB" id="A0AAD2CWI3"/>
<evidence type="ECO:0000313" key="3">
    <source>
        <dbReference type="Proteomes" id="UP001295684"/>
    </source>
</evidence>
<dbReference type="SUPFAM" id="SSF52047">
    <property type="entry name" value="RNI-like"/>
    <property type="match status" value="1"/>
</dbReference>
<keyword evidence="3" id="KW-1185">Reference proteome</keyword>